<dbReference type="GO" id="GO:0016020">
    <property type="term" value="C:membrane"/>
    <property type="evidence" value="ECO:0007669"/>
    <property type="project" value="UniProtKB-SubCell"/>
</dbReference>
<evidence type="ECO:0000256" key="14">
    <source>
        <dbReference type="SAM" id="SignalP"/>
    </source>
</evidence>
<evidence type="ECO:0000256" key="10">
    <source>
        <dbReference type="ARBA" id="ARBA00023004"/>
    </source>
</evidence>
<dbReference type="PANTHER" id="PTHR24305:SF166">
    <property type="entry name" value="CYTOCHROME P450 12A4, MITOCHONDRIAL-RELATED"/>
    <property type="match status" value="1"/>
</dbReference>
<comment type="caution">
    <text evidence="15">The sequence shown here is derived from an EMBL/GenBank/DDBJ whole genome shotgun (WGS) entry which is preliminary data.</text>
</comment>
<dbReference type="PRINTS" id="PR00465">
    <property type="entry name" value="EP450IV"/>
</dbReference>
<keyword evidence="7 13" id="KW-0479">Metal-binding</keyword>
<sequence>MYALAAFCSFVALAAWLVRRRSAQRLINCIPGPKSFSWTYGNLVELFLTKEYGEHEFEWQETFGPVYAIKACFGETRLMISDPLTTKFILNSPVFVSGAGQQKAANALFGYGSVFMAKGNAHRHLRGIMNPWFSAKNVRSTIPVIKDTAMKLVDRWESLGYPGTTADVTLTLHDAAVDLVGAAILEHPFNGLSGQSEMARIQRGLVNSLSSASKASQIVDACLQYIPDFVFSAALHLPIPATRMLREYRNATNQLSRQLIQQKRDTMGSKKDDAFISGLMRPADGDTTVGVPDDEIAVHLRTILFAGEDTTGCTLGWLLYELARMPDFQNALREEIYVASTKTGDRLDYDNMPLLNALINECLRMYPALPMAERVATEDCVLPLSRPITTTRGAQISDIPIKKGQYVYIAIGSYHRLASVWGPDARVFRPSRWLGDQPGPSNGSALGPHASLLSFLAGPNVCLGWRFAILELQVIVAEVVRKFALRLPAANSVRPQCFGLTLVPKSADGKPGIPLHIEGVE</sequence>
<keyword evidence="14" id="KW-0732">Signal</keyword>
<dbReference type="InterPro" id="IPR036396">
    <property type="entry name" value="Cyt_P450_sf"/>
</dbReference>
<evidence type="ECO:0000313" key="16">
    <source>
        <dbReference type="Proteomes" id="UP001219525"/>
    </source>
</evidence>
<accession>A0AAD6VUV6</accession>
<protein>
    <submittedName>
        <fullName evidence="15">Cytochrome P450</fullName>
    </submittedName>
</protein>
<dbReference type="GO" id="GO:0005506">
    <property type="term" value="F:iron ion binding"/>
    <property type="evidence" value="ECO:0007669"/>
    <property type="project" value="InterPro"/>
</dbReference>
<evidence type="ECO:0000256" key="12">
    <source>
        <dbReference type="ARBA" id="ARBA00023136"/>
    </source>
</evidence>
<feature type="binding site" description="axial binding residue" evidence="13">
    <location>
        <position position="462"/>
    </location>
    <ligand>
        <name>heme</name>
        <dbReference type="ChEBI" id="CHEBI:30413"/>
    </ligand>
    <ligandPart>
        <name>Fe</name>
        <dbReference type="ChEBI" id="CHEBI:18248"/>
    </ligandPart>
</feature>
<gene>
    <name evidence="15" type="ORF">GGX14DRAFT_204124</name>
</gene>
<comment type="pathway">
    <text evidence="3">Secondary metabolite biosynthesis; terpenoid biosynthesis.</text>
</comment>
<name>A0AAD6VUV6_9AGAR</name>
<dbReference type="Proteomes" id="UP001219525">
    <property type="component" value="Unassembled WGS sequence"/>
</dbReference>
<evidence type="ECO:0000256" key="2">
    <source>
        <dbReference type="ARBA" id="ARBA00004370"/>
    </source>
</evidence>
<evidence type="ECO:0000256" key="1">
    <source>
        <dbReference type="ARBA" id="ARBA00001971"/>
    </source>
</evidence>
<organism evidence="15 16">
    <name type="scientific">Mycena pura</name>
    <dbReference type="NCBI Taxonomy" id="153505"/>
    <lineage>
        <taxon>Eukaryota</taxon>
        <taxon>Fungi</taxon>
        <taxon>Dikarya</taxon>
        <taxon>Basidiomycota</taxon>
        <taxon>Agaricomycotina</taxon>
        <taxon>Agaricomycetes</taxon>
        <taxon>Agaricomycetidae</taxon>
        <taxon>Agaricales</taxon>
        <taxon>Marasmiineae</taxon>
        <taxon>Mycenaceae</taxon>
        <taxon>Mycena</taxon>
    </lineage>
</organism>
<evidence type="ECO:0000256" key="11">
    <source>
        <dbReference type="ARBA" id="ARBA00023033"/>
    </source>
</evidence>
<keyword evidence="9" id="KW-0560">Oxidoreductase</keyword>
<keyword evidence="8" id="KW-1133">Transmembrane helix</keyword>
<reference evidence="15" key="1">
    <citation type="submission" date="2023-03" db="EMBL/GenBank/DDBJ databases">
        <title>Massive genome expansion in bonnet fungi (Mycena s.s.) driven by repeated elements and novel gene families across ecological guilds.</title>
        <authorList>
            <consortium name="Lawrence Berkeley National Laboratory"/>
            <person name="Harder C.B."/>
            <person name="Miyauchi S."/>
            <person name="Viragh M."/>
            <person name="Kuo A."/>
            <person name="Thoen E."/>
            <person name="Andreopoulos B."/>
            <person name="Lu D."/>
            <person name="Skrede I."/>
            <person name="Drula E."/>
            <person name="Henrissat B."/>
            <person name="Morin E."/>
            <person name="Kohler A."/>
            <person name="Barry K."/>
            <person name="LaButti K."/>
            <person name="Morin E."/>
            <person name="Salamov A."/>
            <person name="Lipzen A."/>
            <person name="Mereny Z."/>
            <person name="Hegedus B."/>
            <person name="Baldrian P."/>
            <person name="Stursova M."/>
            <person name="Weitz H."/>
            <person name="Taylor A."/>
            <person name="Grigoriev I.V."/>
            <person name="Nagy L.G."/>
            <person name="Martin F."/>
            <person name="Kauserud H."/>
        </authorList>
    </citation>
    <scope>NUCLEOTIDE SEQUENCE</scope>
    <source>
        <strain evidence="15">9144</strain>
    </source>
</reference>
<proteinExistence type="inferred from homology"/>
<dbReference type="InterPro" id="IPR050121">
    <property type="entry name" value="Cytochrome_P450_monoxygenase"/>
</dbReference>
<dbReference type="Gene3D" id="1.10.630.10">
    <property type="entry name" value="Cytochrome P450"/>
    <property type="match status" value="1"/>
</dbReference>
<evidence type="ECO:0000256" key="5">
    <source>
        <dbReference type="ARBA" id="ARBA00022617"/>
    </source>
</evidence>
<keyword evidence="16" id="KW-1185">Reference proteome</keyword>
<keyword evidence="11" id="KW-0503">Monooxygenase</keyword>
<comment type="subcellular location">
    <subcellularLocation>
        <location evidence="2">Membrane</location>
    </subcellularLocation>
</comment>
<dbReference type="InterPro" id="IPR002403">
    <property type="entry name" value="Cyt_P450_E_grp-IV"/>
</dbReference>
<evidence type="ECO:0000256" key="6">
    <source>
        <dbReference type="ARBA" id="ARBA00022692"/>
    </source>
</evidence>
<feature type="chain" id="PRO_5041978055" evidence="14">
    <location>
        <begin position="24"/>
        <end position="521"/>
    </location>
</feature>
<evidence type="ECO:0000256" key="4">
    <source>
        <dbReference type="ARBA" id="ARBA00010617"/>
    </source>
</evidence>
<evidence type="ECO:0000256" key="7">
    <source>
        <dbReference type="ARBA" id="ARBA00022723"/>
    </source>
</evidence>
<dbReference type="Pfam" id="PF00067">
    <property type="entry name" value="p450"/>
    <property type="match status" value="1"/>
</dbReference>
<comment type="similarity">
    <text evidence="4">Belongs to the cytochrome P450 family.</text>
</comment>
<feature type="signal peptide" evidence="14">
    <location>
        <begin position="1"/>
        <end position="23"/>
    </location>
</feature>
<dbReference type="AlphaFoldDB" id="A0AAD6VUV6"/>
<keyword evidence="10 13" id="KW-0408">Iron</keyword>
<dbReference type="GO" id="GO:0020037">
    <property type="term" value="F:heme binding"/>
    <property type="evidence" value="ECO:0007669"/>
    <property type="project" value="InterPro"/>
</dbReference>
<dbReference type="SUPFAM" id="SSF48264">
    <property type="entry name" value="Cytochrome P450"/>
    <property type="match status" value="1"/>
</dbReference>
<dbReference type="PANTHER" id="PTHR24305">
    <property type="entry name" value="CYTOCHROME P450"/>
    <property type="match status" value="1"/>
</dbReference>
<dbReference type="InterPro" id="IPR001128">
    <property type="entry name" value="Cyt_P450"/>
</dbReference>
<evidence type="ECO:0000313" key="15">
    <source>
        <dbReference type="EMBL" id="KAJ7220839.1"/>
    </source>
</evidence>
<keyword evidence="6" id="KW-0812">Transmembrane</keyword>
<keyword evidence="5 13" id="KW-0349">Heme</keyword>
<keyword evidence="12" id="KW-0472">Membrane</keyword>
<comment type="cofactor">
    <cofactor evidence="1 13">
        <name>heme</name>
        <dbReference type="ChEBI" id="CHEBI:30413"/>
    </cofactor>
</comment>
<dbReference type="EMBL" id="JARJCW010000009">
    <property type="protein sequence ID" value="KAJ7220839.1"/>
    <property type="molecule type" value="Genomic_DNA"/>
</dbReference>
<dbReference type="PRINTS" id="PR00385">
    <property type="entry name" value="P450"/>
</dbReference>
<dbReference type="GO" id="GO:0004497">
    <property type="term" value="F:monooxygenase activity"/>
    <property type="evidence" value="ECO:0007669"/>
    <property type="project" value="UniProtKB-KW"/>
</dbReference>
<evidence type="ECO:0000256" key="3">
    <source>
        <dbReference type="ARBA" id="ARBA00004721"/>
    </source>
</evidence>
<dbReference type="GO" id="GO:0016705">
    <property type="term" value="F:oxidoreductase activity, acting on paired donors, with incorporation or reduction of molecular oxygen"/>
    <property type="evidence" value="ECO:0007669"/>
    <property type="project" value="InterPro"/>
</dbReference>
<evidence type="ECO:0000256" key="8">
    <source>
        <dbReference type="ARBA" id="ARBA00022989"/>
    </source>
</evidence>
<evidence type="ECO:0000256" key="9">
    <source>
        <dbReference type="ARBA" id="ARBA00023002"/>
    </source>
</evidence>
<evidence type="ECO:0000256" key="13">
    <source>
        <dbReference type="PIRSR" id="PIRSR602403-1"/>
    </source>
</evidence>